<gene>
    <name evidence="2" type="ORF">JVT61DRAFT_14223</name>
</gene>
<accession>A0A8I2YCX1</accession>
<sequence length="132" mass="14640">MTKGAAGFSFYSGKLARSTYCKVPSGAIEDVTRAGDNTLRPSQSHVTSNMTLTQSEGADNGESEYIVDMAARVWKKMNFRATGKNRFACLFVHDHWTFEVNVLPLQPVASGSSPSKLEQLQQSVERHKKKQK</sequence>
<organism evidence="2 3">
    <name type="scientific">Boletus reticuloceps</name>
    <dbReference type="NCBI Taxonomy" id="495285"/>
    <lineage>
        <taxon>Eukaryota</taxon>
        <taxon>Fungi</taxon>
        <taxon>Dikarya</taxon>
        <taxon>Basidiomycota</taxon>
        <taxon>Agaricomycotina</taxon>
        <taxon>Agaricomycetes</taxon>
        <taxon>Agaricomycetidae</taxon>
        <taxon>Boletales</taxon>
        <taxon>Boletineae</taxon>
        <taxon>Boletaceae</taxon>
        <taxon>Boletoideae</taxon>
        <taxon>Boletus</taxon>
    </lineage>
</organism>
<comment type="caution">
    <text evidence="2">The sequence shown here is derived from an EMBL/GenBank/DDBJ whole genome shotgun (WGS) entry which is preliminary data.</text>
</comment>
<dbReference type="AlphaFoldDB" id="A0A8I2YCX1"/>
<name>A0A8I2YCX1_9AGAM</name>
<feature type="compositionally biased region" description="Polar residues" evidence="1">
    <location>
        <begin position="110"/>
        <end position="123"/>
    </location>
</feature>
<protein>
    <submittedName>
        <fullName evidence="2">Uncharacterized protein</fullName>
    </submittedName>
</protein>
<dbReference type="EMBL" id="JAGFBS010000073">
    <property type="protein sequence ID" value="KAG6369602.1"/>
    <property type="molecule type" value="Genomic_DNA"/>
</dbReference>
<keyword evidence="3" id="KW-1185">Reference proteome</keyword>
<feature type="region of interest" description="Disordered" evidence="1">
    <location>
        <begin position="110"/>
        <end position="132"/>
    </location>
</feature>
<evidence type="ECO:0000256" key="1">
    <source>
        <dbReference type="SAM" id="MobiDB-lite"/>
    </source>
</evidence>
<proteinExistence type="predicted"/>
<dbReference type="Proteomes" id="UP000683000">
    <property type="component" value="Unassembled WGS sequence"/>
</dbReference>
<reference evidence="2" key="1">
    <citation type="submission" date="2021-03" db="EMBL/GenBank/DDBJ databases">
        <title>Evolutionary innovations through gain and loss of genes in the ectomycorrhizal Boletales.</title>
        <authorList>
            <person name="Wu G."/>
            <person name="Miyauchi S."/>
            <person name="Morin E."/>
            <person name="Yang Z.-L."/>
            <person name="Xu J."/>
            <person name="Martin F.M."/>
        </authorList>
    </citation>
    <scope>NUCLEOTIDE SEQUENCE</scope>
    <source>
        <strain evidence="2">BR01</strain>
    </source>
</reference>
<evidence type="ECO:0000313" key="2">
    <source>
        <dbReference type="EMBL" id="KAG6369602.1"/>
    </source>
</evidence>
<evidence type="ECO:0000313" key="3">
    <source>
        <dbReference type="Proteomes" id="UP000683000"/>
    </source>
</evidence>